<protein>
    <submittedName>
        <fullName evidence="1">Uncharacterized protein</fullName>
    </submittedName>
</protein>
<proteinExistence type="predicted"/>
<keyword evidence="2" id="KW-1185">Reference proteome</keyword>
<evidence type="ECO:0000313" key="1">
    <source>
        <dbReference type="EMBL" id="KAK9109300.1"/>
    </source>
</evidence>
<comment type="caution">
    <text evidence="1">The sequence shown here is derived from an EMBL/GenBank/DDBJ whole genome shotgun (WGS) entry which is preliminary data.</text>
</comment>
<dbReference type="EMBL" id="JBBNAE010000007">
    <property type="protein sequence ID" value="KAK9109300.1"/>
    <property type="molecule type" value="Genomic_DNA"/>
</dbReference>
<dbReference type="AlphaFoldDB" id="A0AAP0NK95"/>
<sequence length="73" mass="8367">MIITNIWLLYKKRPRSQNERDAQKKKEFQDGVSQTFQESWFSPRMVVELPASSSTSIESGSCGFLLGNRIILS</sequence>
<accession>A0AAP0NK95</accession>
<reference evidence="1 2" key="1">
    <citation type="submission" date="2024-01" db="EMBL/GenBank/DDBJ databases">
        <title>Genome assemblies of Stephania.</title>
        <authorList>
            <person name="Yang L."/>
        </authorList>
    </citation>
    <scope>NUCLEOTIDE SEQUENCE [LARGE SCALE GENOMIC DNA]</scope>
    <source>
        <strain evidence="1">QJT</strain>
        <tissue evidence="1">Leaf</tissue>
    </source>
</reference>
<dbReference type="Proteomes" id="UP001417504">
    <property type="component" value="Unassembled WGS sequence"/>
</dbReference>
<organism evidence="1 2">
    <name type="scientific">Stephania japonica</name>
    <dbReference type="NCBI Taxonomy" id="461633"/>
    <lineage>
        <taxon>Eukaryota</taxon>
        <taxon>Viridiplantae</taxon>
        <taxon>Streptophyta</taxon>
        <taxon>Embryophyta</taxon>
        <taxon>Tracheophyta</taxon>
        <taxon>Spermatophyta</taxon>
        <taxon>Magnoliopsida</taxon>
        <taxon>Ranunculales</taxon>
        <taxon>Menispermaceae</taxon>
        <taxon>Menispermoideae</taxon>
        <taxon>Cissampelideae</taxon>
        <taxon>Stephania</taxon>
    </lineage>
</organism>
<gene>
    <name evidence="1" type="ORF">Sjap_017360</name>
</gene>
<evidence type="ECO:0000313" key="2">
    <source>
        <dbReference type="Proteomes" id="UP001417504"/>
    </source>
</evidence>
<name>A0AAP0NK95_9MAGN</name>